<dbReference type="EMBL" id="GG673606">
    <property type="protein sequence ID" value="EER15349.1"/>
    <property type="molecule type" value="Genomic_DNA"/>
</dbReference>
<feature type="domain" description="Phosphatase 2A Regulatory Subunit A helical" evidence="4">
    <location>
        <begin position="312"/>
        <end position="536"/>
    </location>
</feature>
<dbReference type="PANTHER" id="PTHR10648:SF4">
    <property type="entry name" value="PROTEIN PHOSPHATASE 2 (FORMERLY 2A), REGULATORY SUBUNIT A, BETA ISOFORM-RELATED"/>
    <property type="match status" value="1"/>
</dbReference>
<feature type="repeat" description="HEAT" evidence="2">
    <location>
        <begin position="336"/>
        <end position="374"/>
    </location>
</feature>
<dbReference type="InterPro" id="IPR011989">
    <property type="entry name" value="ARM-like"/>
</dbReference>
<dbReference type="GO" id="GO:0000159">
    <property type="term" value="C:protein phosphatase type 2A complex"/>
    <property type="evidence" value="ECO:0007669"/>
    <property type="project" value="TreeGrafter"/>
</dbReference>
<feature type="repeat" description="HEAT" evidence="2">
    <location>
        <begin position="454"/>
        <end position="492"/>
    </location>
</feature>
<name>C5KJL5_PERM5</name>
<dbReference type="PROSITE" id="PS50077">
    <property type="entry name" value="HEAT_REPEAT"/>
    <property type="match status" value="6"/>
</dbReference>
<dbReference type="GO" id="GO:0019888">
    <property type="term" value="F:protein phosphatase regulator activity"/>
    <property type="evidence" value="ECO:0007669"/>
    <property type="project" value="TreeGrafter"/>
</dbReference>
<dbReference type="PANTHER" id="PTHR10648">
    <property type="entry name" value="SERINE/THREONINE-PROTEIN PHOSPHATASE PP2A 65 KDA REGULATORY SUBUNIT"/>
    <property type="match status" value="1"/>
</dbReference>
<evidence type="ECO:0000313" key="5">
    <source>
        <dbReference type="EMBL" id="EER15349.1"/>
    </source>
</evidence>
<dbReference type="SUPFAM" id="SSF48371">
    <property type="entry name" value="ARM repeat"/>
    <property type="match status" value="1"/>
</dbReference>
<keyword evidence="6" id="KW-1185">Reference proteome</keyword>
<dbReference type="Pfam" id="PF02985">
    <property type="entry name" value="HEAT"/>
    <property type="match status" value="1"/>
</dbReference>
<protein>
    <submittedName>
        <fullName evidence="5">Protein phosphatase PP2A regulatory subunit A, putative</fullName>
    </submittedName>
</protein>
<feature type="repeat" description="HEAT" evidence="2">
    <location>
        <begin position="297"/>
        <end position="335"/>
    </location>
</feature>
<gene>
    <name evidence="5" type="ORF">Pmar_PMAR001399</name>
</gene>
<keyword evidence="1" id="KW-0677">Repeat</keyword>
<feature type="repeat" description="HEAT" evidence="2">
    <location>
        <begin position="574"/>
        <end position="597"/>
    </location>
</feature>
<dbReference type="Gene3D" id="1.25.10.10">
    <property type="entry name" value="Leucine-rich Repeat Variant"/>
    <property type="match status" value="1"/>
</dbReference>
<feature type="region of interest" description="Disordered" evidence="3">
    <location>
        <begin position="1"/>
        <end position="29"/>
    </location>
</feature>
<feature type="repeat" description="HEAT" evidence="2">
    <location>
        <begin position="375"/>
        <end position="413"/>
    </location>
</feature>
<dbReference type="InterPro" id="IPR055231">
    <property type="entry name" value="2AA_helical"/>
</dbReference>
<dbReference type="InterPro" id="IPR016024">
    <property type="entry name" value="ARM-type_fold"/>
</dbReference>
<evidence type="ECO:0000256" key="2">
    <source>
        <dbReference type="PROSITE-ProRule" id="PRU00103"/>
    </source>
</evidence>
<dbReference type="Proteomes" id="UP000007800">
    <property type="component" value="Unassembled WGS sequence"/>
</dbReference>
<dbReference type="GO" id="GO:0005829">
    <property type="term" value="C:cytosol"/>
    <property type="evidence" value="ECO:0007669"/>
    <property type="project" value="TreeGrafter"/>
</dbReference>
<dbReference type="InterPro" id="IPR051023">
    <property type="entry name" value="PP2A_Regulatory_Subunit_A"/>
</dbReference>
<evidence type="ECO:0000256" key="1">
    <source>
        <dbReference type="ARBA" id="ARBA00022737"/>
    </source>
</evidence>
<dbReference type="InterPro" id="IPR021133">
    <property type="entry name" value="HEAT_type_2"/>
</dbReference>
<dbReference type="InterPro" id="IPR000357">
    <property type="entry name" value="HEAT"/>
</dbReference>
<sequence length="647" mass="71714">MASAVPLDTGNKPATSTTDSPPTTPEEVMENSVVAQERTPTAAAAATAATLAVQIDPNFDAVEFFKEELQNEDSCERAKCARRVHLIASHIGPQKTVSMLIPLIMDAIQAKGICYDDDEVLYALALSMPNLISHVDGHYEALVPPLECLARQDETVIRNAAVAGLVKIAENSESICQQYCFPALVRLAAGEWFTAKVSVCSLAPGLYCHCSDPQKAEIRRLFAVLVNDDTPMVRRAAAQQTRYLFQVVDKAAIIAELLGIHRAQATDDVQDSIREACVHSTMVLAEKFTEDENRQYLVWALTSFFTDRSWRVRLLVAKYFDRLCRALGSELTTSELLQPFTGLLSDPEQDIRIAAVEAVKKCVSVLTVDQLETFIVPQFSKLALDQSQPVRAALANIIGDVAEVLGRQEDTQKSLLNLILDLMKDEHHTVRLNMVSQAATICGVLGLDTMVGSVLGTVQSLIMDNQWRIRLAVIEQMPKLAQLFGPELFQQKLEKLFLSSLNDSVYSVREAVIANIQPISEVFGSVWTEEHLLPKIVDQYKQVHGQGYSGRLTTLQALPRLTYVMSSEQVEKHIIPVLVEATKDPVPNVRFAACECLIWMLENHKLENPMMVTQSLEPTVKDVLLKEQDADVKYIAQKALDVCIKVT</sequence>
<organism evidence="6">
    <name type="scientific">Perkinsus marinus (strain ATCC 50983 / TXsc)</name>
    <dbReference type="NCBI Taxonomy" id="423536"/>
    <lineage>
        <taxon>Eukaryota</taxon>
        <taxon>Sar</taxon>
        <taxon>Alveolata</taxon>
        <taxon>Perkinsozoa</taxon>
        <taxon>Perkinsea</taxon>
        <taxon>Perkinsida</taxon>
        <taxon>Perkinsidae</taxon>
        <taxon>Perkinsus</taxon>
    </lineage>
</organism>
<accession>C5KJL5</accession>
<dbReference type="AlphaFoldDB" id="C5KJL5"/>
<proteinExistence type="predicted"/>
<dbReference type="OrthoDB" id="340346at2759"/>
<dbReference type="Pfam" id="PF22956">
    <property type="entry name" value="VPS15-like_hel"/>
    <property type="match status" value="1"/>
</dbReference>
<evidence type="ECO:0000256" key="3">
    <source>
        <dbReference type="SAM" id="MobiDB-lite"/>
    </source>
</evidence>
<dbReference type="GO" id="GO:0005634">
    <property type="term" value="C:nucleus"/>
    <property type="evidence" value="ECO:0007669"/>
    <property type="project" value="TreeGrafter"/>
</dbReference>
<reference evidence="5 6" key="1">
    <citation type="submission" date="2008-07" db="EMBL/GenBank/DDBJ databases">
        <authorList>
            <person name="El-Sayed N."/>
            <person name="Caler E."/>
            <person name="Inman J."/>
            <person name="Amedeo P."/>
            <person name="Hass B."/>
            <person name="Wortman J."/>
        </authorList>
    </citation>
    <scope>NUCLEOTIDE SEQUENCE [LARGE SCALE GENOMIC DNA]</scope>
    <source>
        <strain evidence="6">ATCC 50983 / TXsc</strain>
    </source>
</reference>
<evidence type="ECO:0000313" key="6">
    <source>
        <dbReference type="Proteomes" id="UP000007800"/>
    </source>
</evidence>
<evidence type="ECO:0000259" key="4">
    <source>
        <dbReference type="Pfam" id="PF22956"/>
    </source>
</evidence>
<feature type="repeat" description="HEAT" evidence="2">
    <location>
        <begin position="415"/>
        <end position="453"/>
    </location>
</feature>
<dbReference type="GeneID" id="9046078"/>
<dbReference type="OMA" id="HAISMFW"/>
<dbReference type="InParanoid" id="C5KJL5"/>
<dbReference type="RefSeq" id="XP_002783553.1">
    <property type="nucleotide sequence ID" value="XM_002783507.1"/>
</dbReference>